<dbReference type="Proteomes" id="UP000499080">
    <property type="component" value="Unassembled WGS sequence"/>
</dbReference>
<comment type="caution">
    <text evidence="1">The sequence shown here is derived from an EMBL/GenBank/DDBJ whole genome shotgun (WGS) entry which is preliminary data.</text>
</comment>
<keyword evidence="2" id="KW-1185">Reference proteome</keyword>
<gene>
    <name evidence="1" type="ORF">AVEN_30068-2_1</name>
</gene>
<feature type="non-terminal residue" evidence="1">
    <location>
        <position position="1"/>
    </location>
</feature>
<reference evidence="1 2" key="1">
    <citation type="journal article" date="2019" name="Sci. Rep.">
        <title>Orb-weaving spider Araneus ventricosus genome elucidates the spidroin gene catalogue.</title>
        <authorList>
            <person name="Kono N."/>
            <person name="Nakamura H."/>
            <person name="Ohtoshi R."/>
            <person name="Moran D.A.P."/>
            <person name="Shinohara A."/>
            <person name="Yoshida Y."/>
            <person name="Fujiwara M."/>
            <person name="Mori M."/>
            <person name="Tomita M."/>
            <person name="Arakawa K."/>
        </authorList>
    </citation>
    <scope>NUCLEOTIDE SEQUENCE [LARGE SCALE GENOMIC DNA]</scope>
</reference>
<dbReference type="EMBL" id="BGPR01002422">
    <property type="protein sequence ID" value="GBM73187.1"/>
    <property type="molecule type" value="Genomic_DNA"/>
</dbReference>
<organism evidence="1 2">
    <name type="scientific">Araneus ventricosus</name>
    <name type="common">Orbweaver spider</name>
    <name type="synonym">Epeira ventricosa</name>
    <dbReference type="NCBI Taxonomy" id="182803"/>
    <lineage>
        <taxon>Eukaryota</taxon>
        <taxon>Metazoa</taxon>
        <taxon>Ecdysozoa</taxon>
        <taxon>Arthropoda</taxon>
        <taxon>Chelicerata</taxon>
        <taxon>Arachnida</taxon>
        <taxon>Araneae</taxon>
        <taxon>Araneomorphae</taxon>
        <taxon>Entelegynae</taxon>
        <taxon>Araneoidea</taxon>
        <taxon>Araneidae</taxon>
        <taxon>Araneus</taxon>
    </lineage>
</organism>
<dbReference type="AlphaFoldDB" id="A0A4Y2I637"/>
<evidence type="ECO:0000313" key="1">
    <source>
        <dbReference type="EMBL" id="GBM73187.1"/>
    </source>
</evidence>
<name>A0A4Y2I637_ARAVE</name>
<proteinExistence type="predicted"/>
<sequence>SVSSSKISLKLAYGEESDEMIVKAFEFFVILIAIEFSFADKTTGVEHAGKAIMPAFPPFESQLFQRLGMPAIFPSLT</sequence>
<evidence type="ECO:0000313" key="2">
    <source>
        <dbReference type="Proteomes" id="UP000499080"/>
    </source>
</evidence>
<protein>
    <submittedName>
        <fullName evidence="1">Uncharacterized protein</fullName>
    </submittedName>
</protein>
<accession>A0A4Y2I637</accession>